<evidence type="ECO:0000256" key="2">
    <source>
        <dbReference type="ARBA" id="ARBA00022448"/>
    </source>
</evidence>
<keyword evidence="6" id="KW-0998">Cell outer membrane</keyword>
<dbReference type="InterPro" id="IPR000531">
    <property type="entry name" value="Beta-barrel_TonB"/>
</dbReference>
<evidence type="ECO:0000256" key="1">
    <source>
        <dbReference type="ARBA" id="ARBA00004571"/>
    </source>
</evidence>
<comment type="subcellular location">
    <subcellularLocation>
        <location evidence="1">Cell outer membrane</location>
        <topology evidence="1">Multi-pass membrane protein</topology>
    </subcellularLocation>
</comment>
<keyword evidence="5" id="KW-0472">Membrane</keyword>
<reference evidence="8" key="1">
    <citation type="submission" date="2018-06" db="EMBL/GenBank/DDBJ databases">
        <authorList>
            <person name="Zhirakovskaya E."/>
        </authorList>
    </citation>
    <scope>NUCLEOTIDE SEQUENCE</scope>
</reference>
<dbReference type="Gene3D" id="2.40.170.20">
    <property type="entry name" value="TonB-dependent receptor, beta-barrel domain"/>
    <property type="match status" value="1"/>
</dbReference>
<gene>
    <name evidence="8" type="ORF">MNBD_BACTEROID02-2023</name>
</gene>
<dbReference type="AlphaFoldDB" id="A0A3B0RNS1"/>
<organism evidence="8">
    <name type="scientific">hydrothermal vent metagenome</name>
    <dbReference type="NCBI Taxonomy" id="652676"/>
    <lineage>
        <taxon>unclassified sequences</taxon>
        <taxon>metagenomes</taxon>
        <taxon>ecological metagenomes</taxon>
    </lineage>
</organism>
<dbReference type="EMBL" id="UOEB01000206">
    <property type="protein sequence ID" value="VAV85225.1"/>
    <property type="molecule type" value="Genomic_DNA"/>
</dbReference>
<sequence length="571" mass="63729">AGSFGTKNLHAVVGNSHENFAYMVETFQFSSNGFKNIDQAGNRGFDVDSGFDKKDYIAKFRVNTDADAKIYQSLSFKIGQATGDINETYLGLTQEDFDKDPLRRYTGSQVDNIKTLQSQFSLTHNIKLSENLNITTVAYRTNFNRNWYKLDRVKNSSGEKIKIAELLDNPKDYPEAYNIITGTSSINDDALFVKANNRTYYGKGIQTVLGLKFDTNNISHDIDFGFRIHQDQIDRFQWFDEYAMDNYVMKLTTAGIHGTESNRVETANAIATYVQYKLRIGSFTATPGIRYESINNKRKDYGKNDPDRTGIDLSERSNAVNVVIPGIGLDYKFNEYLSSFGGIHKGFAPPGSKEEVDPEESINYELGTRYAKNGLSGQAVLFLNDYSNLLGMDLEASGGEGTNEQFNGGAVKTKGLELNVTYDLLYANVQSKFSLPVTIAYTYTDARFQNDFDSDFGGWGVVDAGDRFPYLPVNQFTVILGLEHQKFSFNLSGKFQGDILTAPGQGDIPSDEIINSSFIIDASTNYILNKNISLFANATNLLDQVYLVARRPAGLRPGMPQAFNFGLKVNF</sequence>
<dbReference type="SUPFAM" id="SSF56935">
    <property type="entry name" value="Porins"/>
    <property type="match status" value="1"/>
</dbReference>
<protein>
    <recommendedName>
        <fullName evidence="7">TonB-dependent receptor-like beta-barrel domain-containing protein</fullName>
    </recommendedName>
</protein>
<accession>A0A3B0RNS1</accession>
<dbReference type="Pfam" id="PF00593">
    <property type="entry name" value="TonB_dep_Rec_b-barrel"/>
    <property type="match status" value="1"/>
</dbReference>
<dbReference type="PANTHER" id="PTHR30442">
    <property type="entry name" value="IRON III DICITRATE TRANSPORT PROTEIN FECA"/>
    <property type="match status" value="1"/>
</dbReference>
<evidence type="ECO:0000256" key="6">
    <source>
        <dbReference type="ARBA" id="ARBA00023237"/>
    </source>
</evidence>
<evidence type="ECO:0000256" key="3">
    <source>
        <dbReference type="ARBA" id="ARBA00022692"/>
    </source>
</evidence>
<proteinExistence type="predicted"/>
<keyword evidence="2" id="KW-0813">Transport</keyword>
<dbReference type="PANTHER" id="PTHR30442:SF0">
    <property type="entry name" value="FE(3+) DICITRATE TRANSPORT PROTEIN FECA"/>
    <property type="match status" value="1"/>
</dbReference>
<dbReference type="GO" id="GO:0009279">
    <property type="term" value="C:cell outer membrane"/>
    <property type="evidence" value="ECO:0007669"/>
    <property type="project" value="UniProtKB-SubCell"/>
</dbReference>
<feature type="domain" description="TonB-dependent receptor-like beta-barrel" evidence="7">
    <location>
        <begin position="81"/>
        <end position="541"/>
    </location>
</feature>
<dbReference type="GO" id="GO:0033214">
    <property type="term" value="P:siderophore-iron import into cell"/>
    <property type="evidence" value="ECO:0007669"/>
    <property type="project" value="TreeGrafter"/>
</dbReference>
<evidence type="ECO:0000259" key="7">
    <source>
        <dbReference type="Pfam" id="PF00593"/>
    </source>
</evidence>
<name>A0A3B0RNS1_9ZZZZ</name>
<feature type="non-terminal residue" evidence="8">
    <location>
        <position position="1"/>
    </location>
</feature>
<evidence type="ECO:0000256" key="5">
    <source>
        <dbReference type="ARBA" id="ARBA00023136"/>
    </source>
</evidence>
<evidence type="ECO:0000256" key="4">
    <source>
        <dbReference type="ARBA" id="ARBA00023077"/>
    </source>
</evidence>
<dbReference type="PROSITE" id="PS52016">
    <property type="entry name" value="TONB_DEPENDENT_REC_3"/>
    <property type="match status" value="1"/>
</dbReference>
<keyword evidence="4" id="KW-0798">TonB box</keyword>
<keyword evidence="3" id="KW-0812">Transmembrane</keyword>
<evidence type="ECO:0000313" key="8">
    <source>
        <dbReference type="EMBL" id="VAV85225.1"/>
    </source>
</evidence>
<dbReference type="InterPro" id="IPR039426">
    <property type="entry name" value="TonB-dep_rcpt-like"/>
</dbReference>
<dbReference type="InterPro" id="IPR036942">
    <property type="entry name" value="Beta-barrel_TonB_sf"/>
</dbReference>